<evidence type="ECO:0000313" key="2">
    <source>
        <dbReference type="Proteomes" id="UP000027584"/>
    </source>
</evidence>
<sequence>MKLFKRKHPIKQELKPEIEFENLIGIGYMRHPNFDDMYRQYTSEQLEELIASLKETIRFLEYQKSLSVAFHEGQTQEVQHLLENKIEGNLSSLQRNGEGWLIRIWDEEDDFQ</sequence>
<dbReference type="EMBL" id="CCBC010000219">
    <property type="protein sequence ID" value="CDO19148.1"/>
    <property type="molecule type" value="Genomic_DNA"/>
</dbReference>
<reference evidence="1 2" key="1">
    <citation type="submission" date="2014-02" db="EMBL/GenBank/DDBJ databases">
        <authorList>
            <person name="Manrique M."/>
        </authorList>
    </citation>
    <scope>NUCLEOTIDE SEQUENCE [LARGE SCALE GENOMIC DNA]</scope>
    <source>
        <strain evidence="1 2">LMG17956</strain>
    </source>
</reference>
<evidence type="ECO:0000313" key="1">
    <source>
        <dbReference type="EMBL" id="CDO19148.1"/>
    </source>
</evidence>
<accession>A0A060RJP9</accession>
<name>A0A060RJP9_9STRE</name>
<gene>
    <name evidence="1" type="ORF">BN963_SGAL_02369</name>
</gene>
<proteinExistence type="predicted"/>
<comment type="caution">
    <text evidence="1">The sequence shown here is derived from an EMBL/GenBank/DDBJ whole genome shotgun (WGS) entry which is preliminary data.</text>
</comment>
<protein>
    <submittedName>
        <fullName evidence="1">Uncharacterized protein</fullName>
    </submittedName>
</protein>
<reference evidence="1 2" key="2">
    <citation type="submission" date="2014-05" db="EMBL/GenBank/DDBJ databases">
        <title>Genome sequence of Streptococcus gallolyticus.</title>
        <authorList>
            <person name="Del Campo R."/>
        </authorList>
    </citation>
    <scope>NUCLEOTIDE SEQUENCE [LARGE SCALE GENOMIC DNA]</scope>
    <source>
        <strain evidence="1 2">LMG17956</strain>
    </source>
</reference>
<dbReference type="AlphaFoldDB" id="A0A060RJP9"/>
<dbReference type="Proteomes" id="UP000027584">
    <property type="component" value="Unassembled WGS sequence"/>
</dbReference>
<organism evidence="1 2">
    <name type="scientific">Streptococcus gallolyticus</name>
    <dbReference type="NCBI Taxonomy" id="315405"/>
    <lineage>
        <taxon>Bacteria</taxon>
        <taxon>Bacillati</taxon>
        <taxon>Bacillota</taxon>
        <taxon>Bacilli</taxon>
        <taxon>Lactobacillales</taxon>
        <taxon>Streptococcaceae</taxon>
        <taxon>Streptococcus</taxon>
    </lineage>
</organism>